<feature type="transmembrane region" description="Helical" evidence="2">
    <location>
        <begin position="665"/>
        <end position="682"/>
    </location>
</feature>
<organism evidence="3 4">
    <name type="scientific">Folsomia candida</name>
    <name type="common">Springtail</name>
    <dbReference type="NCBI Taxonomy" id="158441"/>
    <lineage>
        <taxon>Eukaryota</taxon>
        <taxon>Metazoa</taxon>
        <taxon>Ecdysozoa</taxon>
        <taxon>Arthropoda</taxon>
        <taxon>Hexapoda</taxon>
        <taxon>Collembola</taxon>
        <taxon>Entomobryomorpha</taxon>
        <taxon>Isotomoidea</taxon>
        <taxon>Isotomidae</taxon>
        <taxon>Proisotominae</taxon>
        <taxon>Folsomia</taxon>
    </lineage>
</organism>
<feature type="transmembrane region" description="Helical" evidence="2">
    <location>
        <begin position="765"/>
        <end position="785"/>
    </location>
</feature>
<dbReference type="AlphaFoldDB" id="A0A226ENV4"/>
<comment type="caution">
    <text evidence="3">The sequence shown here is derived from an EMBL/GenBank/DDBJ whole genome shotgun (WGS) entry which is preliminary data.</text>
</comment>
<feature type="transmembrane region" description="Helical" evidence="2">
    <location>
        <begin position="475"/>
        <end position="493"/>
    </location>
</feature>
<protein>
    <submittedName>
        <fullName evidence="3">Uncharacterized protein</fullName>
    </submittedName>
</protein>
<keyword evidence="4" id="KW-1185">Reference proteome</keyword>
<evidence type="ECO:0000313" key="3">
    <source>
        <dbReference type="EMBL" id="OXA58256.1"/>
    </source>
</evidence>
<feature type="transmembrane region" description="Helical" evidence="2">
    <location>
        <begin position="261"/>
        <end position="280"/>
    </location>
</feature>
<sequence length="802" mass="91581">MGTIEVESSLKQSPTQYPIYFYKYLINGGYYFFLVPFKLSTSDKSSNLELQRNPNHKDPRGRILSTFGGNRTTPPLATGGVIKRISFALVLIRYVAALFEQLVFLDLNDFSTNFLESVFTRFRDTSIKMYLMTNPTENIAWYCRIAAIMFHSVALIPSIFICYSVESAAMSLIACTHYIVKDFVAYYKSKLRDIEQHSESDVPKVELYITQMLDAYESLRKVFRMSNAVFGMLLIVNFPICLPIHVGFMGFYLKGEIADKSLLIVMILYYIGFFSQLIIASETHRKIVQFYSVLNQTPYLRNNPALSTKTMLSLSHDLNLTTMSLSGGGFFNMTYNFTVTAIGAFVTYTMVVVQFSDVSPSPNLNSTADSYLSVDLLKNGNTSNFQSVVCHADTPQGSKPFSIPFINYWKGFFAFGYFTLIIPFRLKKNDQTGKLEMHSCWLQKILCAMMQTVLLFDFTSLFWSTYWSASKDSNFSYFTSLTYIGYVAYHISLNYTFWFKQPTFCSVFDKLQNLTFYSEFSARKSKTFMKVISIGFCAIILLMALTESTLVNNLYVHADLKLYYEYLSQKAQLHFLFIKPGNVSKDGFCFLPIFVTVIQIVVLLPSLILVPFLDVFVLLIPFSIWRMMCGFQRYYTITIGGPMSMEKILRKYWMIKSLLKDVNKAVGLILCCCVSVSLPYYATWSAVTYFKENVHSVTLLHVYGFFIVFFLTLILAADINKKGMEFYSWINNQGVSTKILTSLLVDLNSNEIALKGIGFQVSYRFLGTILGVIITYSIITIQVQLSRKGFENTECNCSVVNV</sequence>
<feature type="transmembrane region" description="Helical" evidence="2">
    <location>
        <begin position="527"/>
        <end position="545"/>
    </location>
</feature>
<feature type="transmembrane region" description="Helical" evidence="2">
    <location>
        <begin position="590"/>
        <end position="620"/>
    </location>
</feature>
<dbReference type="Proteomes" id="UP000198287">
    <property type="component" value="Unassembled WGS sequence"/>
</dbReference>
<name>A0A226ENV4_FOLCA</name>
<feature type="transmembrane region" description="Helical" evidence="2">
    <location>
        <begin position="20"/>
        <end position="37"/>
    </location>
</feature>
<evidence type="ECO:0000256" key="1">
    <source>
        <dbReference type="SAM" id="MobiDB-lite"/>
    </source>
</evidence>
<feature type="transmembrane region" description="Helical" evidence="2">
    <location>
        <begin position="139"/>
        <end position="163"/>
    </location>
</feature>
<proteinExistence type="predicted"/>
<feature type="transmembrane region" description="Helical" evidence="2">
    <location>
        <begin position="445"/>
        <end position="463"/>
    </location>
</feature>
<feature type="transmembrane region" description="Helical" evidence="2">
    <location>
        <begin position="405"/>
        <end position="424"/>
    </location>
</feature>
<feature type="transmembrane region" description="Helical" evidence="2">
    <location>
        <begin position="228"/>
        <end position="249"/>
    </location>
</feature>
<reference evidence="3 4" key="1">
    <citation type="submission" date="2015-12" db="EMBL/GenBank/DDBJ databases">
        <title>The genome of Folsomia candida.</title>
        <authorList>
            <person name="Faddeeva A."/>
            <person name="Derks M.F."/>
            <person name="Anvar Y."/>
            <person name="Smit S."/>
            <person name="Van Straalen N."/>
            <person name="Roelofs D."/>
        </authorList>
    </citation>
    <scope>NUCLEOTIDE SEQUENCE [LARGE SCALE GENOMIC DNA]</scope>
    <source>
        <strain evidence="3 4">VU population</strain>
        <tissue evidence="3">Whole body</tissue>
    </source>
</reference>
<dbReference type="OrthoDB" id="10607115at2759"/>
<keyword evidence="2" id="KW-1133">Transmembrane helix</keyword>
<evidence type="ECO:0000313" key="4">
    <source>
        <dbReference type="Proteomes" id="UP000198287"/>
    </source>
</evidence>
<feature type="transmembrane region" description="Helical" evidence="2">
    <location>
        <begin position="333"/>
        <end position="355"/>
    </location>
</feature>
<keyword evidence="2" id="KW-0812">Transmembrane</keyword>
<evidence type="ECO:0000256" key="2">
    <source>
        <dbReference type="SAM" id="Phobius"/>
    </source>
</evidence>
<accession>A0A226ENV4</accession>
<feature type="region of interest" description="Disordered" evidence="1">
    <location>
        <begin position="48"/>
        <end position="70"/>
    </location>
</feature>
<feature type="transmembrane region" description="Helical" evidence="2">
    <location>
        <begin position="85"/>
        <end position="105"/>
    </location>
</feature>
<keyword evidence="2" id="KW-0472">Membrane</keyword>
<gene>
    <name evidence="3" type="ORF">Fcan01_07334</name>
</gene>
<feature type="transmembrane region" description="Helical" evidence="2">
    <location>
        <begin position="694"/>
        <end position="717"/>
    </location>
</feature>
<dbReference type="EMBL" id="LNIX01000003">
    <property type="protein sequence ID" value="OXA58256.1"/>
    <property type="molecule type" value="Genomic_DNA"/>
</dbReference>